<reference evidence="2 3" key="1">
    <citation type="submission" date="2024-01" db="EMBL/GenBank/DDBJ databases">
        <title>The genome of the rayed Mediterranean limpet Patella caerulea (Linnaeus, 1758).</title>
        <authorList>
            <person name="Anh-Thu Weber A."/>
            <person name="Halstead-Nussloch G."/>
        </authorList>
    </citation>
    <scope>NUCLEOTIDE SEQUENCE [LARGE SCALE GENOMIC DNA]</scope>
    <source>
        <strain evidence="2">AATW-2023a</strain>
        <tissue evidence="2">Whole specimen</tissue>
    </source>
</reference>
<feature type="transmembrane region" description="Helical" evidence="1">
    <location>
        <begin position="187"/>
        <end position="211"/>
    </location>
</feature>
<feature type="transmembrane region" description="Helical" evidence="1">
    <location>
        <begin position="16"/>
        <end position="37"/>
    </location>
</feature>
<comment type="caution">
    <text evidence="2">The sequence shown here is derived from an EMBL/GenBank/DDBJ whole genome shotgun (WGS) entry which is preliminary data.</text>
</comment>
<proteinExistence type="predicted"/>
<dbReference type="EMBL" id="JAZGQO010000008">
    <property type="protein sequence ID" value="KAK6179835.1"/>
    <property type="molecule type" value="Genomic_DNA"/>
</dbReference>
<name>A0AAN8PZ81_PATCE</name>
<evidence type="ECO:0000313" key="2">
    <source>
        <dbReference type="EMBL" id="KAK6179835.1"/>
    </source>
</evidence>
<protein>
    <submittedName>
        <fullName evidence="2">Uncharacterized protein</fullName>
    </submittedName>
</protein>
<dbReference type="Proteomes" id="UP001347796">
    <property type="component" value="Unassembled WGS sequence"/>
</dbReference>
<evidence type="ECO:0000313" key="3">
    <source>
        <dbReference type="Proteomes" id="UP001347796"/>
    </source>
</evidence>
<feature type="transmembrane region" description="Helical" evidence="1">
    <location>
        <begin position="141"/>
        <end position="167"/>
    </location>
</feature>
<gene>
    <name evidence="2" type="ORF">SNE40_012103</name>
</gene>
<feature type="transmembrane region" description="Helical" evidence="1">
    <location>
        <begin position="232"/>
        <end position="252"/>
    </location>
</feature>
<feature type="transmembrane region" description="Helical" evidence="1">
    <location>
        <begin position="100"/>
        <end position="120"/>
    </location>
</feature>
<accession>A0AAN8PZ81</accession>
<evidence type="ECO:0000256" key="1">
    <source>
        <dbReference type="SAM" id="Phobius"/>
    </source>
</evidence>
<keyword evidence="1" id="KW-1133">Transmembrane helix</keyword>
<organism evidence="2 3">
    <name type="scientific">Patella caerulea</name>
    <name type="common">Rayed Mediterranean limpet</name>
    <dbReference type="NCBI Taxonomy" id="87958"/>
    <lineage>
        <taxon>Eukaryota</taxon>
        <taxon>Metazoa</taxon>
        <taxon>Spiralia</taxon>
        <taxon>Lophotrochozoa</taxon>
        <taxon>Mollusca</taxon>
        <taxon>Gastropoda</taxon>
        <taxon>Patellogastropoda</taxon>
        <taxon>Patelloidea</taxon>
        <taxon>Patellidae</taxon>
        <taxon>Patella</taxon>
    </lineage>
</organism>
<dbReference type="AlphaFoldDB" id="A0AAN8PZ81"/>
<keyword evidence="1" id="KW-0812">Transmembrane</keyword>
<keyword evidence="3" id="KW-1185">Reference proteome</keyword>
<feature type="transmembrane region" description="Helical" evidence="1">
    <location>
        <begin position="57"/>
        <end position="80"/>
    </location>
</feature>
<sequence>MLVIAEEEFNITMLPVIYRADALPVIYLTLALMANYVLLQNLYRSRYNGNFLGRNRLLAMISVWQLFSGITQMILIMNGIRLDVTCMIFEITFQLEEYVTFSNLIFINVLFLRKLCNCVWFGEEKPRRRHGRRNSSQFNNVFILLGSVLVIGQGILSLYILSMSVQIFNANSCWVSSPPPSLLTPKLILFCYCFCVILIFNLILCTTCFLANPFTLIVIDKSGQFYKLRQQLVILTIQNITLVLVCFPIYVFQQYLIGHKNGLTAYWIYRSKIVLLPFISCWFPDLDHFKCGFLFLSSDDTYLTAIERTEEDDLLDLYRELGQFHYLNSTDMYEIVKKHKRETRQVGSSAIDRTSILRNSINSLHLYENDDEDWLNELESGDNLDEFCEQTSIHSDITENIYEVVETKTPNKKGKSKYTDIQGIIGEIAMNITNLINKHFKK</sequence>
<keyword evidence="1" id="KW-0472">Membrane</keyword>